<dbReference type="AlphaFoldDB" id="A0A226X7P3"/>
<name>A0A226X7P3_CABSO</name>
<feature type="transmembrane region" description="Helical" evidence="1">
    <location>
        <begin position="20"/>
        <end position="42"/>
    </location>
</feature>
<sequence>MAKPKGLDEEQAVRCRRQIALATIAAVIIIAGLWRMAVWFGWIGL</sequence>
<evidence type="ECO:0000313" key="2">
    <source>
        <dbReference type="EMBL" id="OXC79000.1"/>
    </source>
</evidence>
<evidence type="ECO:0000256" key="1">
    <source>
        <dbReference type="SAM" id="Phobius"/>
    </source>
</evidence>
<gene>
    <name evidence="2" type="ORF">BSU04_08850</name>
</gene>
<evidence type="ECO:0008006" key="4">
    <source>
        <dbReference type="Google" id="ProtNLM"/>
    </source>
</evidence>
<comment type="caution">
    <text evidence="2">The sequence shown here is derived from an EMBL/GenBank/DDBJ whole genome shotgun (WGS) entry which is preliminary data.</text>
</comment>
<organism evidence="2 3">
    <name type="scientific">Caballeronia sordidicola</name>
    <name type="common">Burkholderia sordidicola</name>
    <dbReference type="NCBI Taxonomy" id="196367"/>
    <lineage>
        <taxon>Bacteria</taxon>
        <taxon>Pseudomonadati</taxon>
        <taxon>Pseudomonadota</taxon>
        <taxon>Betaproteobacteria</taxon>
        <taxon>Burkholderiales</taxon>
        <taxon>Burkholderiaceae</taxon>
        <taxon>Caballeronia</taxon>
    </lineage>
</organism>
<keyword evidence="1" id="KW-0812">Transmembrane</keyword>
<keyword evidence="1" id="KW-0472">Membrane</keyword>
<protein>
    <recommendedName>
        <fullName evidence="4">Transmembrane protein</fullName>
    </recommendedName>
</protein>
<dbReference type="EMBL" id="MTHB01000047">
    <property type="protein sequence ID" value="OXC79000.1"/>
    <property type="molecule type" value="Genomic_DNA"/>
</dbReference>
<dbReference type="RefSeq" id="WP_179258246.1">
    <property type="nucleotide sequence ID" value="NZ_MTHB01000047.1"/>
</dbReference>
<dbReference type="Proteomes" id="UP000214720">
    <property type="component" value="Unassembled WGS sequence"/>
</dbReference>
<accession>A0A226X7P3</accession>
<proteinExistence type="predicted"/>
<reference evidence="3" key="1">
    <citation type="submission" date="2017-01" db="EMBL/GenBank/DDBJ databases">
        <title>Genome Analysis of Deinococcus marmoris KOPRI26562.</title>
        <authorList>
            <person name="Kim J.H."/>
            <person name="Oh H.-M."/>
        </authorList>
    </citation>
    <scope>NUCLEOTIDE SEQUENCE [LARGE SCALE GENOMIC DNA]</scope>
    <source>
        <strain evidence="3">PAMC 26633</strain>
    </source>
</reference>
<evidence type="ECO:0000313" key="3">
    <source>
        <dbReference type="Proteomes" id="UP000214720"/>
    </source>
</evidence>
<keyword evidence="1" id="KW-1133">Transmembrane helix</keyword>